<keyword evidence="5" id="KW-0812">Transmembrane</keyword>
<keyword evidence="2 4" id="KW-0808">Transferase</keyword>
<dbReference type="Gene3D" id="1.10.8.10">
    <property type="entry name" value="DNA helicase RuvA subunit, C-terminal domain"/>
    <property type="match status" value="1"/>
</dbReference>
<dbReference type="InterPro" id="IPR040758">
    <property type="entry name" value="PrmC_N"/>
</dbReference>
<comment type="caution">
    <text evidence="4">Lacks conserved residue(s) required for the propagation of feature annotation.</text>
</comment>
<dbReference type="GO" id="GO:0102559">
    <property type="term" value="F:peptide chain release factor N(5)-glutamine methyltransferase activity"/>
    <property type="evidence" value="ECO:0007669"/>
    <property type="project" value="UniProtKB-EC"/>
</dbReference>
<comment type="caution">
    <text evidence="8">The sequence shown here is derived from an EMBL/GenBank/DDBJ whole genome shotgun (WGS) entry which is preliminary data.</text>
</comment>
<evidence type="ECO:0000313" key="8">
    <source>
        <dbReference type="EMBL" id="MPQ42526.1"/>
    </source>
</evidence>
<dbReference type="RefSeq" id="WP_152887228.1">
    <property type="nucleotide sequence ID" value="NZ_WHJC01000011.1"/>
</dbReference>
<dbReference type="Pfam" id="PF05175">
    <property type="entry name" value="MTS"/>
    <property type="match status" value="1"/>
</dbReference>
<dbReference type="SUPFAM" id="SSF53335">
    <property type="entry name" value="S-adenosyl-L-methionine-dependent methyltransferases"/>
    <property type="match status" value="1"/>
</dbReference>
<organism evidence="8 9">
    <name type="scientific">Clostridium tarantellae</name>
    <dbReference type="NCBI Taxonomy" id="39493"/>
    <lineage>
        <taxon>Bacteria</taxon>
        <taxon>Bacillati</taxon>
        <taxon>Bacillota</taxon>
        <taxon>Clostridia</taxon>
        <taxon>Eubacteriales</taxon>
        <taxon>Clostridiaceae</taxon>
        <taxon>Clostridium</taxon>
    </lineage>
</organism>
<dbReference type="Proteomes" id="UP000430345">
    <property type="component" value="Unassembled WGS sequence"/>
</dbReference>
<evidence type="ECO:0000256" key="2">
    <source>
        <dbReference type="ARBA" id="ARBA00022679"/>
    </source>
</evidence>
<reference evidence="8 9" key="1">
    <citation type="submission" date="2019-10" db="EMBL/GenBank/DDBJ databases">
        <title>The Genome Sequence of Clostridium tarantellae Isolated from Fish Brain.</title>
        <authorList>
            <person name="Bano L."/>
            <person name="Kiel M."/>
            <person name="Sales G."/>
            <person name="Doxey A.C."/>
            <person name="Mansfield M.J."/>
            <person name="Schiavone M."/>
            <person name="Rossetto O."/>
            <person name="Pirazzini M."/>
            <person name="Dobrindt U."/>
            <person name="Montecucco C."/>
        </authorList>
    </citation>
    <scope>NUCLEOTIDE SEQUENCE [LARGE SCALE GENOMIC DNA]</scope>
    <source>
        <strain evidence="8 9">DSM 3997</strain>
    </source>
</reference>
<dbReference type="PANTHER" id="PTHR42867">
    <property type="entry name" value="MEMBRANE PROTEIN-RELATED"/>
    <property type="match status" value="1"/>
</dbReference>
<feature type="domain" description="Release factor glutamine methyltransferase N-terminal" evidence="7">
    <location>
        <begin position="308"/>
        <end position="378"/>
    </location>
</feature>
<dbReference type="NCBIfam" id="TIGR03534">
    <property type="entry name" value="RF_mod_PrmC"/>
    <property type="match status" value="1"/>
</dbReference>
<keyword evidence="5" id="KW-1133">Transmembrane helix</keyword>
<comment type="catalytic activity">
    <reaction evidence="4">
        <text>L-glutaminyl-[peptide chain release factor] + S-adenosyl-L-methionine = N(5)-methyl-L-glutaminyl-[peptide chain release factor] + S-adenosyl-L-homocysteine + H(+)</text>
        <dbReference type="Rhea" id="RHEA:42896"/>
        <dbReference type="Rhea" id="RHEA-COMP:10271"/>
        <dbReference type="Rhea" id="RHEA-COMP:10272"/>
        <dbReference type="ChEBI" id="CHEBI:15378"/>
        <dbReference type="ChEBI" id="CHEBI:30011"/>
        <dbReference type="ChEBI" id="CHEBI:57856"/>
        <dbReference type="ChEBI" id="CHEBI:59789"/>
        <dbReference type="ChEBI" id="CHEBI:61891"/>
        <dbReference type="EC" id="2.1.1.297"/>
    </reaction>
</comment>
<evidence type="ECO:0000259" key="7">
    <source>
        <dbReference type="Pfam" id="PF17827"/>
    </source>
</evidence>
<feature type="transmembrane region" description="Helical" evidence="5">
    <location>
        <begin position="105"/>
        <end position="129"/>
    </location>
</feature>
<dbReference type="InterPro" id="IPR002052">
    <property type="entry name" value="DNA_methylase_N6_adenine_CS"/>
</dbReference>
<dbReference type="InterPro" id="IPR029063">
    <property type="entry name" value="SAM-dependent_MTases_sf"/>
</dbReference>
<dbReference type="PROSITE" id="PS00092">
    <property type="entry name" value="N6_MTASE"/>
    <property type="match status" value="1"/>
</dbReference>
<keyword evidence="3 4" id="KW-0949">S-adenosyl-L-methionine</keyword>
<dbReference type="GO" id="GO:0032259">
    <property type="term" value="P:methylation"/>
    <property type="evidence" value="ECO:0007669"/>
    <property type="project" value="UniProtKB-KW"/>
</dbReference>
<feature type="transmembrane region" description="Helical" evidence="5">
    <location>
        <begin position="206"/>
        <end position="224"/>
    </location>
</feature>
<evidence type="ECO:0000256" key="5">
    <source>
        <dbReference type="SAM" id="Phobius"/>
    </source>
</evidence>
<dbReference type="CDD" id="cd02440">
    <property type="entry name" value="AdoMet_MTases"/>
    <property type="match status" value="1"/>
</dbReference>
<feature type="domain" description="Methyltransferase small" evidence="6">
    <location>
        <begin position="401"/>
        <end position="497"/>
    </location>
</feature>
<dbReference type="AlphaFoldDB" id="A0A6I1MG69"/>
<keyword evidence="5" id="KW-0472">Membrane</keyword>
<sequence length="587" mass="66902">MKKSQVGGQAVLEGVMMRGKKGIATAVRTPKGDIEVKFDKSIPYTKKYKFFSLPIVRGFITLIDSLVVGLKSLNFSAEFFDDVNEEPSKLEKWLMNKLGEKFNDVIIGLTMIISIFFAIVIFMAIPTGITFLLKKVNFPTWSLSIIEGVISISILLSYMYFIGRLDDIQRVFQYHGAEHKAIFCYENEEELTVKNVKKYSRFHPRCGTNFLFLVAIVSILIFSFTKWDSIVERTTIRILLLPLVSGVTYELIKWLGNSNGKLSKIIAAPGLKLQSLTTREPDDSQIEVAIVSLMKAEGLENTQKSVGELLEFGNNKLKEVLINTYILDTQLLLSKVLNKEKLWIITNRNEKVSIEDENKFYNLLSKREKKMPMQYILGFCEFMGLDFKVKEGVLIPRGDTEILVEEVLKNINDDSHIKVCDLCCGSGAIGLSLAYYRKNILVDLIDIDHIPEFITKENIKLFNLDKRCNFKRSDLFNELKDEKYNIIVSNPPYIKEELIDTLMEDVKNYEPHLALSGGEDGLIFYRRIVKGSKEILNKNGILAFEIGHDQGEDVRKLMEKNSYINVKVIKDLAGLDRVVIGCLNLET</sequence>
<dbReference type="NCBIfam" id="TIGR00536">
    <property type="entry name" value="hemK_fam"/>
    <property type="match status" value="1"/>
</dbReference>
<dbReference type="Gene3D" id="3.40.50.150">
    <property type="entry name" value="Vaccinia Virus protein VP39"/>
    <property type="match status" value="1"/>
</dbReference>
<evidence type="ECO:0000256" key="1">
    <source>
        <dbReference type="ARBA" id="ARBA00022603"/>
    </source>
</evidence>
<feature type="binding site" evidence="4">
    <location>
        <position position="490"/>
    </location>
    <ligand>
        <name>S-adenosyl-L-methionine</name>
        <dbReference type="ChEBI" id="CHEBI:59789"/>
    </ligand>
</feature>
<comment type="function">
    <text evidence="4">Methylates the class 1 translation termination release factors RF1/PrfA and RF2/PrfB on the glutamine residue of the universally conserved GGQ motif.</text>
</comment>
<feature type="binding site" evidence="4">
    <location>
        <position position="446"/>
    </location>
    <ligand>
        <name>S-adenosyl-L-methionine</name>
        <dbReference type="ChEBI" id="CHEBI:59789"/>
    </ligand>
</feature>
<dbReference type="Pfam" id="PF07136">
    <property type="entry name" value="DUF1385"/>
    <property type="match status" value="1"/>
</dbReference>
<comment type="similarity">
    <text evidence="4">Belongs to the protein N5-glutamine methyltransferase family. PrmC subfamily.</text>
</comment>
<dbReference type="HAMAP" id="MF_02126">
    <property type="entry name" value="RF_methyltr_PrmC"/>
    <property type="match status" value="1"/>
</dbReference>
<evidence type="ECO:0000256" key="3">
    <source>
        <dbReference type="ARBA" id="ARBA00022691"/>
    </source>
</evidence>
<dbReference type="EC" id="2.1.1.297" evidence="4"/>
<dbReference type="InterPro" id="IPR010787">
    <property type="entry name" value="DUF1385"/>
</dbReference>
<dbReference type="GO" id="GO:0003676">
    <property type="term" value="F:nucleic acid binding"/>
    <property type="evidence" value="ECO:0007669"/>
    <property type="project" value="InterPro"/>
</dbReference>
<gene>
    <name evidence="4 8" type="primary">prmC</name>
    <name evidence="8" type="ORF">GBZ86_01925</name>
</gene>
<feature type="binding site" evidence="4">
    <location>
        <begin position="490"/>
        <end position="493"/>
    </location>
    <ligand>
        <name>substrate</name>
    </ligand>
</feature>
<keyword evidence="9" id="KW-1185">Reference proteome</keyword>
<dbReference type="InterPro" id="IPR019874">
    <property type="entry name" value="RF_methyltr_PrmC"/>
</dbReference>
<evidence type="ECO:0000259" key="6">
    <source>
        <dbReference type="Pfam" id="PF05175"/>
    </source>
</evidence>
<accession>A0A6I1MG69</accession>
<evidence type="ECO:0000313" key="9">
    <source>
        <dbReference type="Proteomes" id="UP000430345"/>
    </source>
</evidence>
<proteinExistence type="inferred from homology"/>
<protein>
    <recommendedName>
        <fullName evidence="4">Release factor glutamine methyltransferase</fullName>
        <shortName evidence="4">RF MTase</shortName>
        <ecNumber evidence="4">2.1.1.297</ecNumber>
    </recommendedName>
    <alternativeName>
        <fullName evidence="4">N5-glutamine methyltransferase PrmC</fullName>
    </alternativeName>
    <alternativeName>
        <fullName evidence="4">Protein-(glutamine-N5) MTase PrmC</fullName>
    </alternativeName>
    <alternativeName>
        <fullName evidence="4">Protein-glutamine N-methyltransferase PrmC</fullName>
    </alternativeName>
</protein>
<dbReference type="OrthoDB" id="9784805at2"/>
<evidence type="ECO:0000256" key="4">
    <source>
        <dbReference type="HAMAP-Rule" id="MF_02126"/>
    </source>
</evidence>
<feature type="transmembrane region" description="Helical" evidence="5">
    <location>
        <begin position="141"/>
        <end position="161"/>
    </location>
</feature>
<dbReference type="Pfam" id="PF17827">
    <property type="entry name" value="PrmC_N"/>
    <property type="match status" value="1"/>
</dbReference>
<keyword evidence="1 4" id="KW-0489">Methyltransferase</keyword>
<name>A0A6I1MG69_9CLOT</name>
<dbReference type="InterPro" id="IPR007848">
    <property type="entry name" value="Small_mtfrase_dom"/>
</dbReference>
<dbReference type="EMBL" id="WHJC01000011">
    <property type="protein sequence ID" value="MPQ42526.1"/>
    <property type="molecule type" value="Genomic_DNA"/>
</dbReference>
<dbReference type="PANTHER" id="PTHR42867:SF1">
    <property type="entry name" value="MEMBRANE PROTEIN-RELATED"/>
    <property type="match status" value="1"/>
</dbReference>
<dbReference type="InterPro" id="IPR004556">
    <property type="entry name" value="HemK-like"/>
</dbReference>